<comment type="similarity">
    <text evidence="1 6">Belongs to the cytochrome P450 family.</text>
</comment>
<feature type="transmembrane region" description="Helical" evidence="7">
    <location>
        <begin position="12"/>
        <end position="29"/>
    </location>
</feature>
<keyword evidence="7" id="KW-0812">Transmembrane</keyword>
<feature type="binding site" description="axial binding residue" evidence="5">
    <location>
        <position position="459"/>
    </location>
    <ligand>
        <name>heme</name>
        <dbReference type="ChEBI" id="CHEBI:30413"/>
    </ligand>
    <ligandPart>
        <name>Fe</name>
        <dbReference type="ChEBI" id="CHEBI:18248"/>
    </ligandPart>
</feature>
<evidence type="ECO:0000256" key="3">
    <source>
        <dbReference type="ARBA" id="ARBA00023002"/>
    </source>
</evidence>
<dbReference type="Gene3D" id="1.10.630.10">
    <property type="entry name" value="Cytochrome P450"/>
    <property type="match status" value="1"/>
</dbReference>
<evidence type="ECO:0000256" key="1">
    <source>
        <dbReference type="ARBA" id="ARBA00010617"/>
    </source>
</evidence>
<dbReference type="PRINTS" id="PR00463">
    <property type="entry name" value="EP450I"/>
</dbReference>
<dbReference type="EMBL" id="BRYA01000228">
    <property type="protein sequence ID" value="GMI44834.1"/>
    <property type="molecule type" value="Genomic_DNA"/>
</dbReference>
<comment type="caution">
    <text evidence="8">The sequence shown here is derived from an EMBL/GenBank/DDBJ whole genome shotgun (WGS) entry which is preliminary data.</text>
</comment>
<keyword evidence="4 5" id="KW-0408">Iron</keyword>
<dbReference type="GO" id="GO:0016705">
    <property type="term" value="F:oxidoreductase activity, acting on paired donors, with incorporation or reduction of molecular oxygen"/>
    <property type="evidence" value="ECO:0007669"/>
    <property type="project" value="InterPro"/>
</dbReference>
<keyword evidence="7" id="KW-0472">Membrane</keyword>
<comment type="cofactor">
    <cofactor evidence="5">
        <name>heme</name>
        <dbReference type="ChEBI" id="CHEBI:30413"/>
    </cofactor>
</comment>
<dbReference type="Pfam" id="PF00067">
    <property type="entry name" value="p450"/>
    <property type="match status" value="1"/>
</dbReference>
<evidence type="ECO:0000256" key="7">
    <source>
        <dbReference type="SAM" id="Phobius"/>
    </source>
</evidence>
<protein>
    <recommendedName>
        <fullName evidence="10">Cytochrome P450</fullName>
    </recommendedName>
</protein>
<gene>
    <name evidence="8" type="ORF">TrCOL_g13087</name>
</gene>
<evidence type="ECO:0008006" key="10">
    <source>
        <dbReference type="Google" id="ProtNLM"/>
    </source>
</evidence>
<dbReference type="InterPro" id="IPR001128">
    <property type="entry name" value="Cyt_P450"/>
</dbReference>
<evidence type="ECO:0000256" key="6">
    <source>
        <dbReference type="RuleBase" id="RU000461"/>
    </source>
</evidence>
<keyword evidence="2 5" id="KW-0479">Metal-binding</keyword>
<name>A0A9W7GFG4_9STRA</name>
<dbReference type="PROSITE" id="PS00086">
    <property type="entry name" value="CYTOCHROME_P450"/>
    <property type="match status" value="1"/>
</dbReference>
<keyword evidence="5 6" id="KW-0349">Heme</keyword>
<keyword evidence="3 6" id="KW-0560">Oxidoreductase</keyword>
<dbReference type="SUPFAM" id="SSF48264">
    <property type="entry name" value="Cytochrome P450"/>
    <property type="match status" value="1"/>
</dbReference>
<dbReference type="OrthoDB" id="1470350at2759"/>
<dbReference type="InterPro" id="IPR036396">
    <property type="entry name" value="Cyt_P450_sf"/>
</dbReference>
<dbReference type="Proteomes" id="UP001165065">
    <property type="component" value="Unassembled WGS sequence"/>
</dbReference>
<reference evidence="9" key="1">
    <citation type="journal article" date="2023" name="Commun. Biol.">
        <title>Genome analysis of Parmales, the sister group of diatoms, reveals the evolutionary specialization of diatoms from phago-mixotrophs to photoautotrophs.</title>
        <authorList>
            <person name="Ban H."/>
            <person name="Sato S."/>
            <person name="Yoshikawa S."/>
            <person name="Yamada K."/>
            <person name="Nakamura Y."/>
            <person name="Ichinomiya M."/>
            <person name="Sato N."/>
            <person name="Blanc-Mathieu R."/>
            <person name="Endo H."/>
            <person name="Kuwata A."/>
            <person name="Ogata H."/>
        </authorList>
    </citation>
    <scope>NUCLEOTIDE SEQUENCE [LARGE SCALE GENOMIC DNA]</scope>
</reference>
<sequence length="511" mass="58031">MELSAIVSNPDDVWKVYLSAFLFTVLLLWRRFKPYKRPQSVPGPPTKPFLGCLLLIDEHWQKLPDFCLEYNEKFGKTWCAPVPDIGLLGGAMFSMTDEASIKHVLKDKFDNYEKGPNFREALGEFLGEGIFTSDGALWKVHRKVASHMFSRNLMRNGTLIAAQQVKYLSERLNMVVKDPKSNTIDMQDMFFRLTIDVFANIAFGVELNSILGEKQHPFALAFDEVQNLSQKRFKDPLWRIKRNLQLTENERGIRRGCKVMQRFADTVIKNKRRDADSGAKMGPDLLSRFLDPKTGDNKEPPSVKELRDIVMNFMIAGRDTTACALSWTFYELAKNPESMDKVLKEIKEHCGEDGSEADYEKMGKLSYTHAVAIEVLRLHPSVPVDIKFAKNPDTLPDGTHIPKGATVLYSPYAIGRSEKVWGGDAKKFKPERFLVGEGGTFKDPSQYKFPTFNAGYRLCLGKDLALLEIKLVLAMLLPKFKFEIANGHKGGYTSTLVLPMEPKLLMRVTKR</sequence>
<proteinExistence type="inferred from homology"/>
<dbReference type="PANTHER" id="PTHR24296">
    <property type="entry name" value="CYTOCHROME P450"/>
    <property type="match status" value="1"/>
</dbReference>
<dbReference type="AlphaFoldDB" id="A0A9W7GFG4"/>
<organism evidence="8 9">
    <name type="scientific">Triparma columacea</name>
    <dbReference type="NCBI Taxonomy" id="722753"/>
    <lineage>
        <taxon>Eukaryota</taxon>
        <taxon>Sar</taxon>
        <taxon>Stramenopiles</taxon>
        <taxon>Ochrophyta</taxon>
        <taxon>Bolidophyceae</taxon>
        <taxon>Parmales</taxon>
        <taxon>Triparmaceae</taxon>
        <taxon>Triparma</taxon>
    </lineage>
</organism>
<dbReference type="GO" id="GO:0020037">
    <property type="term" value="F:heme binding"/>
    <property type="evidence" value="ECO:0007669"/>
    <property type="project" value="InterPro"/>
</dbReference>
<dbReference type="GO" id="GO:0004497">
    <property type="term" value="F:monooxygenase activity"/>
    <property type="evidence" value="ECO:0007669"/>
    <property type="project" value="UniProtKB-KW"/>
</dbReference>
<evidence type="ECO:0000256" key="4">
    <source>
        <dbReference type="ARBA" id="ARBA00023004"/>
    </source>
</evidence>
<evidence type="ECO:0000313" key="9">
    <source>
        <dbReference type="Proteomes" id="UP001165065"/>
    </source>
</evidence>
<dbReference type="GO" id="GO:0006629">
    <property type="term" value="P:lipid metabolic process"/>
    <property type="evidence" value="ECO:0007669"/>
    <property type="project" value="UniProtKB-ARBA"/>
</dbReference>
<evidence type="ECO:0000256" key="2">
    <source>
        <dbReference type="ARBA" id="ARBA00022723"/>
    </source>
</evidence>
<dbReference type="InterPro" id="IPR017972">
    <property type="entry name" value="Cyt_P450_CS"/>
</dbReference>
<keyword evidence="9" id="KW-1185">Reference proteome</keyword>
<evidence type="ECO:0000313" key="8">
    <source>
        <dbReference type="EMBL" id="GMI44834.1"/>
    </source>
</evidence>
<dbReference type="PRINTS" id="PR00385">
    <property type="entry name" value="P450"/>
</dbReference>
<keyword evidence="6" id="KW-0503">Monooxygenase</keyword>
<keyword evidence="7" id="KW-1133">Transmembrane helix</keyword>
<accession>A0A9W7GFG4</accession>
<dbReference type="GO" id="GO:0005506">
    <property type="term" value="F:iron ion binding"/>
    <property type="evidence" value="ECO:0007669"/>
    <property type="project" value="InterPro"/>
</dbReference>
<dbReference type="InterPro" id="IPR002401">
    <property type="entry name" value="Cyt_P450_E_grp-I"/>
</dbReference>
<evidence type="ECO:0000256" key="5">
    <source>
        <dbReference type="PIRSR" id="PIRSR602401-1"/>
    </source>
</evidence>